<keyword evidence="1 2" id="KW-0443">Lipid metabolism</keyword>
<keyword evidence="2" id="KW-0442">Lipid degradation</keyword>
<organism evidence="6 7">
    <name type="scientific">Nocardioides bizhenqiangii</name>
    <dbReference type="NCBI Taxonomy" id="3095076"/>
    <lineage>
        <taxon>Bacteria</taxon>
        <taxon>Bacillati</taxon>
        <taxon>Actinomycetota</taxon>
        <taxon>Actinomycetes</taxon>
        <taxon>Propionibacteriales</taxon>
        <taxon>Nocardioidaceae</taxon>
        <taxon>Nocardioides</taxon>
    </lineage>
</organism>
<keyword evidence="2" id="KW-0378">Hydrolase</keyword>
<protein>
    <submittedName>
        <fullName evidence="6">Patatin-like phospholipase family protein</fullName>
    </submittedName>
</protein>
<evidence type="ECO:0000313" key="7">
    <source>
        <dbReference type="Proteomes" id="UP001327225"/>
    </source>
</evidence>
<evidence type="ECO:0000313" key="6">
    <source>
        <dbReference type="EMBL" id="WQQ27281.1"/>
    </source>
</evidence>
<keyword evidence="7" id="KW-1185">Reference proteome</keyword>
<dbReference type="InterPro" id="IPR002641">
    <property type="entry name" value="PNPLA_dom"/>
</dbReference>
<dbReference type="RefSeq" id="WP_322937860.1">
    <property type="nucleotide sequence ID" value="NZ_CP141059.1"/>
</dbReference>
<gene>
    <name evidence="6" type="ORF">SHK19_03415</name>
</gene>
<feature type="region of interest" description="Disordered" evidence="3">
    <location>
        <begin position="592"/>
        <end position="613"/>
    </location>
</feature>
<feature type="active site" description="Proton acceptor" evidence="2">
    <location>
        <position position="397"/>
    </location>
</feature>
<comment type="caution">
    <text evidence="2">Lacks conserved residue(s) required for the propagation of feature annotation.</text>
</comment>
<evidence type="ECO:0000256" key="3">
    <source>
        <dbReference type="SAM" id="MobiDB-lite"/>
    </source>
</evidence>
<dbReference type="PROSITE" id="PS51635">
    <property type="entry name" value="PNPLA"/>
    <property type="match status" value="1"/>
</dbReference>
<feature type="domain" description="PNPLA" evidence="5">
    <location>
        <begin position="15"/>
        <end position="410"/>
    </location>
</feature>
<accession>A0ABZ0ZSJ5</accession>
<reference evidence="7" key="1">
    <citation type="submission" date="2023-12" db="EMBL/GenBank/DDBJ databases">
        <title>Novel species in genus Nocardioides.</title>
        <authorList>
            <person name="Zhou H."/>
        </authorList>
    </citation>
    <scope>NUCLEOTIDE SEQUENCE [LARGE SCALE GENOMIC DNA]</scope>
    <source>
        <strain evidence="7">HM61</strain>
    </source>
</reference>
<sequence length="613" mass="67101">MSDPHTSQQLPECDVIMKGGISSGIVYPRAVVHLSGRYRFRRLGGTSAGAIAAVAAAAAEYGRSGGGFTKLDGLPDKLGKAMADLFQPTLPTKAVFRLGLDWLQPKWGLPTKLLSTVRRLVAAAPVLFTAVLVVFLLLGSLLVWSPAELPDSILRWVAFVVGAAAWVLISFVIALGAAGAWMLLRTLKTLPKQGFGICDGHTRDKGAAVPPLTDWMHEQFQDLAGRTTDEAPLTFGNLWGEEAVKAFQELRGKDGVLPRQWREVAALRRIDLEVMTTNVTLGRPYLFPFRERIFYFCAEDLKSYFPKAVVDHLVDTSEEAEDQTRDDENGRPVVIAMKCPRHNLQVRSLPEPQDLPVLMAARISLSFPILLSALPLFCVDWARGPGKQGLIQTWFSDGGISSNFPMHLFDSPLPSRPTFGFNLGPAHPDYPDLVWAPREQGRSGSLPRSQEIASVPNFLRAVLGSMQNWGDNTRITMPGFRDRVAIIRQKDGEGGLNLAMPPEVIKALADRGAEAAALFDDFDLDLHKWVRYRVSMAATDELLATLCTGYDCGFGDYLAAYRPNTTRFKPAAKDGEATAAVIATARLLAEKKHPGTGGTVPRPVPDLRVTPRL</sequence>
<feature type="transmembrane region" description="Helical" evidence="4">
    <location>
        <begin position="120"/>
        <end position="144"/>
    </location>
</feature>
<proteinExistence type="predicted"/>
<evidence type="ECO:0000256" key="2">
    <source>
        <dbReference type="PROSITE-ProRule" id="PRU01161"/>
    </source>
</evidence>
<dbReference type="Gene3D" id="3.40.1090.10">
    <property type="entry name" value="Cytosolic phospholipase A2 catalytic domain"/>
    <property type="match status" value="1"/>
</dbReference>
<dbReference type="SUPFAM" id="SSF52151">
    <property type="entry name" value="FabD/lysophospholipase-like"/>
    <property type="match status" value="1"/>
</dbReference>
<feature type="short sequence motif" description="GXSXG" evidence="2">
    <location>
        <begin position="45"/>
        <end position="49"/>
    </location>
</feature>
<dbReference type="EMBL" id="CP141059">
    <property type="protein sequence ID" value="WQQ27281.1"/>
    <property type="molecule type" value="Genomic_DNA"/>
</dbReference>
<dbReference type="Proteomes" id="UP001327225">
    <property type="component" value="Chromosome"/>
</dbReference>
<evidence type="ECO:0000259" key="5">
    <source>
        <dbReference type="PROSITE" id="PS51635"/>
    </source>
</evidence>
<feature type="active site" description="Nucleophile" evidence="2">
    <location>
        <position position="47"/>
    </location>
</feature>
<keyword evidence="4" id="KW-0472">Membrane</keyword>
<evidence type="ECO:0000256" key="1">
    <source>
        <dbReference type="ARBA" id="ARBA00023098"/>
    </source>
</evidence>
<name>A0ABZ0ZSJ5_9ACTN</name>
<feature type="transmembrane region" description="Helical" evidence="4">
    <location>
        <begin position="156"/>
        <end position="184"/>
    </location>
</feature>
<dbReference type="InterPro" id="IPR016035">
    <property type="entry name" value="Acyl_Trfase/lysoPLipase"/>
</dbReference>
<feature type="short sequence motif" description="DGA/G" evidence="2">
    <location>
        <begin position="397"/>
        <end position="399"/>
    </location>
</feature>
<evidence type="ECO:0000256" key="4">
    <source>
        <dbReference type="SAM" id="Phobius"/>
    </source>
</evidence>
<keyword evidence="4" id="KW-1133">Transmembrane helix</keyword>
<keyword evidence="4" id="KW-0812">Transmembrane</keyword>